<dbReference type="SUPFAM" id="SSF46894">
    <property type="entry name" value="C-terminal effector domain of the bipartite response regulators"/>
    <property type="match status" value="1"/>
</dbReference>
<proteinExistence type="predicted"/>
<organism evidence="2 3">
    <name type="scientific">Pseudorhodoferax aquiterrae</name>
    <dbReference type="NCBI Taxonomy" id="747304"/>
    <lineage>
        <taxon>Bacteria</taxon>
        <taxon>Pseudomonadati</taxon>
        <taxon>Pseudomonadota</taxon>
        <taxon>Betaproteobacteria</taxon>
        <taxon>Burkholderiales</taxon>
        <taxon>Comamonadaceae</taxon>
    </lineage>
</organism>
<accession>A0ABQ3G771</accession>
<evidence type="ECO:0000259" key="1">
    <source>
        <dbReference type="SMART" id="SM00421"/>
    </source>
</evidence>
<dbReference type="InterPro" id="IPR000792">
    <property type="entry name" value="Tscrpt_reg_LuxR_C"/>
</dbReference>
<evidence type="ECO:0000313" key="3">
    <source>
        <dbReference type="Proteomes" id="UP000626210"/>
    </source>
</evidence>
<name>A0ABQ3G771_9BURK</name>
<dbReference type="SMART" id="SM00421">
    <property type="entry name" value="HTH_LUXR"/>
    <property type="match status" value="1"/>
</dbReference>
<protein>
    <recommendedName>
        <fullName evidence="1">HTH luxR-type domain-containing protein</fullName>
    </recommendedName>
</protein>
<comment type="caution">
    <text evidence="2">The sequence shown here is derived from an EMBL/GenBank/DDBJ whole genome shotgun (WGS) entry which is preliminary data.</text>
</comment>
<dbReference type="Proteomes" id="UP000626210">
    <property type="component" value="Unassembled WGS sequence"/>
</dbReference>
<evidence type="ECO:0000313" key="2">
    <source>
        <dbReference type="EMBL" id="GHC93671.1"/>
    </source>
</evidence>
<reference evidence="3" key="1">
    <citation type="journal article" date="2019" name="Int. J. Syst. Evol. Microbiol.">
        <title>The Global Catalogue of Microorganisms (GCM) 10K type strain sequencing project: providing services to taxonomists for standard genome sequencing and annotation.</title>
        <authorList>
            <consortium name="The Broad Institute Genomics Platform"/>
            <consortium name="The Broad Institute Genome Sequencing Center for Infectious Disease"/>
            <person name="Wu L."/>
            <person name="Ma J."/>
        </authorList>
    </citation>
    <scope>NUCLEOTIDE SEQUENCE [LARGE SCALE GENOMIC DNA]</scope>
    <source>
        <strain evidence="3">KCTC 23314</strain>
    </source>
</reference>
<dbReference type="InterPro" id="IPR016032">
    <property type="entry name" value="Sig_transdc_resp-reg_C-effctor"/>
</dbReference>
<keyword evidence="3" id="KW-1185">Reference proteome</keyword>
<feature type="domain" description="HTH luxR-type" evidence="1">
    <location>
        <begin position="140"/>
        <end position="197"/>
    </location>
</feature>
<dbReference type="Gene3D" id="1.10.10.10">
    <property type="entry name" value="Winged helix-like DNA-binding domain superfamily/Winged helix DNA-binding domain"/>
    <property type="match status" value="1"/>
</dbReference>
<dbReference type="EMBL" id="BMYK01000017">
    <property type="protein sequence ID" value="GHC93671.1"/>
    <property type="molecule type" value="Genomic_DNA"/>
</dbReference>
<dbReference type="RefSeq" id="WP_189689123.1">
    <property type="nucleotide sequence ID" value="NZ_BMYK01000017.1"/>
</dbReference>
<gene>
    <name evidence="2" type="ORF">GCM10007320_44870</name>
</gene>
<sequence length="212" mass="22957">MQATTTSFERMAVNAEAQWNGHPVLTALVAGLDRCAHGMALLDAAGEAWFANASARALFKRLASGTDPDPQRVRWPHDRVSVLAKVCHQGHRELVELKLPRGSVSVALLPVPVQDRQLAFALFGREEICGPVELQQFALRHQLTMAETQVLGALCKGLVANDIALVHGVARTTVLTQIAAIRTKTGSPSVRALLALMSRMPQLVPMIGVMHH</sequence>
<dbReference type="InterPro" id="IPR036388">
    <property type="entry name" value="WH-like_DNA-bd_sf"/>
</dbReference>